<proteinExistence type="predicted"/>
<gene>
    <name evidence="1" type="ORF">F5148DRAFT_1175396</name>
</gene>
<organism evidence="1 2">
    <name type="scientific">Russula earlei</name>
    <dbReference type="NCBI Taxonomy" id="71964"/>
    <lineage>
        <taxon>Eukaryota</taxon>
        <taxon>Fungi</taxon>
        <taxon>Dikarya</taxon>
        <taxon>Basidiomycota</taxon>
        <taxon>Agaricomycotina</taxon>
        <taxon>Agaricomycetes</taxon>
        <taxon>Russulales</taxon>
        <taxon>Russulaceae</taxon>
        <taxon>Russula</taxon>
    </lineage>
</organism>
<protein>
    <submittedName>
        <fullName evidence="1">Uncharacterized protein</fullName>
    </submittedName>
</protein>
<comment type="caution">
    <text evidence="1">The sequence shown here is derived from an EMBL/GenBank/DDBJ whole genome shotgun (WGS) entry which is preliminary data.</text>
</comment>
<keyword evidence="2" id="KW-1185">Reference proteome</keyword>
<accession>A0ACC0UI66</accession>
<reference evidence="1" key="1">
    <citation type="submission" date="2021-03" db="EMBL/GenBank/DDBJ databases">
        <title>Evolutionary priming and transition to the ectomycorrhizal habit in an iconic lineage of mushroom-forming fungi: is preadaptation a requirement?</title>
        <authorList>
            <consortium name="DOE Joint Genome Institute"/>
            <person name="Looney B.P."/>
            <person name="Miyauchi S."/>
            <person name="Morin E."/>
            <person name="Drula E."/>
            <person name="Courty P.E."/>
            <person name="Chicoki N."/>
            <person name="Fauchery L."/>
            <person name="Kohler A."/>
            <person name="Kuo A."/>
            <person name="LaButti K."/>
            <person name="Pangilinan J."/>
            <person name="Lipzen A."/>
            <person name="Riley R."/>
            <person name="Andreopoulos W."/>
            <person name="He G."/>
            <person name="Johnson J."/>
            <person name="Barry K.W."/>
            <person name="Grigoriev I.V."/>
            <person name="Nagy L."/>
            <person name="Hibbett D."/>
            <person name="Henrissat B."/>
            <person name="Matheny P.B."/>
            <person name="Labbe J."/>
            <person name="Martin A.F."/>
        </authorList>
    </citation>
    <scope>NUCLEOTIDE SEQUENCE</scope>
    <source>
        <strain evidence="1">BPL698</strain>
    </source>
</reference>
<sequence length="76" mass="8573">MRTSSIFVIFCLSIGIIIPSFALPSTGDKDSDHKKEVILVTPTNRPPWQDNIPRGYLQTTRRPQEVATTRSRGTKM</sequence>
<evidence type="ECO:0000313" key="2">
    <source>
        <dbReference type="Proteomes" id="UP001207468"/>
    </source>
</evidence>
<name>A0ACC0UI66_9AGAM</name>
<dbReference type="Proteomes" id="UP001207468">
    <property type="component" value="Unassembled WGS sequence"/>
</dbReference>
<evidence type="ECO:0000313" key="1">
    <source>
        <dbReference type="EMBL" id="KAI9510946.1"/>
    </source>
</evidence>
<feature type="non-terminal residue" evidence="1">
    <location>
        <position position="76"/>
    </location>
</feature>
<dbReference type="EMBL" id="JAGFNK010000031">
    <property type="protein sequence ID" value="KAI9510946.1"/>
    <property type="molecule type" value="Genomic_DNA"/>
</dbReference>